<evidence type="ECO:0000256" key="6">
    <source>
        <dbReference type="ARBA" id="ARBA00022989"/>
    </source>
</evidence>
<keyword evidence="11" id="KW-1185">Reference proteome</keyword>
<evidence type="ECO:0000256" key="1">
    <source>
        <dbReference type="ARBA" id="ARBA00004651"/>
    </source>
</evidence>
<name>A0A853A1G7_9ACTN</name>
<dbReference type="PANTHER" id="PTHR36122">
    <property type="entry name" value="NICOTINAMIDE RIBOSIDE TRANSPORTER PNUC"/>
    <property type="match status" value="1"/>
</dbReference>
<reference evidence="10 11" key="1">
    <citation type="submission" date="2020-07" db="EMBL/GenBank/DDBJ databases">
        <title>Sequencing the genomes of 1000 actinobacteria strains.</title>
        <authorList>
            <person name="Klenk H.-P."/>
        </authorList>
    </citation>
    <scope>NUCLEOTIDE SEQUENCE [LARGE SCALE GENOMIC DNA]</scope>
    <source>
        <strain evidence="10 11">DSM 42178</strain>
    </source>
</reference>
<keyword evidence="7 9" id="KW-0472">Membrane</keyword>
<keyword evidence="3" id="KW-0813">Transport</keyword>
<evidence type="ECO:0000256" key="9">
    <source>
        <dbReference type="SAM" id="Phobius"/>
    </source>
</evidence>
<keyword evidence="6 9" id="KW-1133">Transmembrane helix</keyword>
<keyword evidence="5 9" id="KW-0812">Transmembrane</keyword>
<proteinExistence type="inferred from homology"/>
<dbReference type="GO" id="GO:0005886">
    <property type="term" value="C:plasma membrane"/>
    <property type="evidence" value="ECO:0007669"/>
    <property type="project" value="UniProtKB-SubCell"/>
</dbReference>
<feature type="compositionally biased region" description="Low complexity" evidence="8">
    <location>
        <begin position="217"/>
        <end position="231"/>
    </location>
</feature>
<evidence type="ECO:0000256" key="7">
    <source>
        <dbReference type="ARBA" id="ARBA00023136"/>
    </source>
</evidence>
<dbReference type="EMBL" id="JACBZD010000001">
    <property type="protein sequence ID" value="NYI04248.1"/>
    <property type="molecule type" value="Genomic_DNA"/>
</dbReference>
<dbReference type="GO" id="GO:0034257">
    <property type="term" value="F:nicotinamide riboside transmembrane transporter activity"/>
    <property type="evidence" value="ECO:0007669"/>
    <property type="project" value="InterPro"/>
</dbReference>
<evidence type="ECO:0000256" key="2">
    <source>
        <dbReference type="ARBA" id="ARBA00006669"/>
    </source>
</evidence>
<comment type="caution">
    <text evidence="10">The sequence shown here is derived from an EMBL/GenBank/DDBJ whole genome shotgun (WGS) entry which is preliminary data.</text>
</comment>
<evidence type="ECO:0000313" key="11">
    <source>
        <dbReference type="Proteomes" id="UP000567795"/>
    </source>
</evidence>
<organism evidence="10 11">
    <name type="scientific">Allostreptomyces psammosilenae</name>
    <dbReference type="NCBI Taxonomy" id="1892865"/>
    <lineage>
        <taxon>Bacteria</taxon>
        <taxon>Bacillati</taxon>
        <taxon>Actinomycetota</taxon>
        <taxon>Actinomycetes</taxon>
        <taxon>Kitasatosporales</taxon>
        <taxon>Streptomycetaceae</taxon>
        <taxon>Allostreptomyces</taxon>
    </lineage>
</organism>
<dbReference type="RefSeq" id="WP_312892453.1">
    <property type="nucleotide sequence ID" value="NZ_JACBZD010000001.1"/>
</dbReference>
<dbReference type="NCBIfam" id="TIGR01528">
    <property type="entry name" value="NMN_trans_PnuC"/>
    <property type="match status" value="1"/>
</dbReference>
<comment type="similarity">
    <text evidence="2">Belongs to the nicotinamide ribonucleoside (NR) uptake permease (TC 4.B.1) family.</text>
</comment>
<dbReference type="PANTHER" id="PTHR36122:SF2">
    <property type="entry name" value="NICOTINAMIDE RIBOSIDE TRANSPORTER PNUC"/>
    <property type="match status" value="1"/>
</dbReference>
<evidence type="ECO:0000256" key="4">
    <source>
        <dbReference type="ARBA" id="ARBA00022475"/>
    </source>
</evidence>
<sequence>MDLLDWFSWLEEPIFTVGGEGVPWADLLGNIAAVATIALAMRRSVLTWPVQIAGSLLLIVASLSVNLGGNAARQVVIIVVGAYGWWRWTRRRRAGGAGGDGAVAVRFATTAERIGLLALLAVGTSAFALLLDALDASWAPWPDAYIFVGSLVAMLAQARGLVEFWFAWILVDVVGVPLAVSGGLLFSGAVYTVMFVMVLFGLRDWWRRGRQARAAAAAPAVPGPSRAPGAGTPSEGASL</sequence>
<comment type="subcellular location">
    <subcellularLocation>
        <location evidence="1">Cell membrane</location>
        <topology evidence="1">Multi-pass membrane protein</topology>
    </subcellularLocation>
</comment>
<gene>
    <name evidence="10" type="ORF">FHU37_001191</name>
</gene>
<evidence type="ECO:0000256" key="8">
    <source>
        <dbReference type="SAM" id="MobiDB-lite"/>
    </source>
</evidence>
<evidence type="ECO:0000256" key="3">
    <source>
        <dbReference type="ARBA" id="ARBA00022448"/>
    </source>
</evidence>
<feature type="transmembrane region" description="Helical" evidence="9">
    <location>
        <begin position="48"/>
        <end position="65"/>
    </location>
</feature>
<evidence type="ECO:0000256" key="5">
    <source>
        <dbReference type="ARBA" id="ARBA00022692"/>
    </source>
</evidence>
<protein>
    <submittedName>
        <fullName evidence="10">Nicotinamide mononucleotide transporter</fullName>
    </submittedName>
</protein>
<dbReference type="InterPro" id="IPR006419">
    <property type="entry name" value="NMN_transpt_PnuC"/>
</dbReference>
<feature type="transmembrane region" description="Helical" evidence="9">
    <location>
        <begin position="186"/>
        <end position="206"/>
    </location>
</feature>
<dbReference type="Pfam" id="PF04973">
    <property type="entry name" value="NMN_transporter"/>
    <property type="match status" value="1"/>
</dbReference>
<feature type="transmembrane region" description="Helical" evidence="9">
    <location>
        <begin position="114"/>
        <end position="131"/>
    </location>
</feature>
<accession>A0A853A1G7</accession>
<dbReference type="AlphaFoldDB" id="A0A853A1G7"/>
<evidence type="ECO:0000313" key="10">
    <source>
        <dbReference type="EMBL" id="NYI04248.1"/>
    </source>
</evidence>
<keyword evidence="4" id="KW-1003">Cell membrane</keyword>
<feature type="region of interest" description="Disordered" evidence="8">
    <location>
        <begin position="217"/>
        <end position="239"/>
    </location>
</feature>
<dbReference type="Proteomes" id="UP000567795">
    <property type="component" value="Unassembled WGS sequence"/>
</dbReference>